<accession>A0A917A8X6</accession>
<reference evidence="1" key="1">
    <citation type="journal article" date="2014" name="Int. J. Syst. Evol. Microbiol.">
        <title>Complete genome sequence of Corynebacterium casei LMG S-19264T (=DSM 44701T), isolated from a smear-ripened cheese.</title>
        <authorList>
            <consortium name="US DOE Joint Genome Institute (JGI-PGF)"/>
            <person name="Walter F."/>
            <person name="Albersmeier A."/>
            <person name="Kalinowski J."/>
            <person name="Ruckert C."/>
        </authorList>
    </citation>
    <scope>NUCLEOTIDE SEQUENCE</scope>
    <source>
        <strain evidence="1">CGMCC 1.15533</strain>
    </source>
</reference>
<proteinExistence type="predicted"/>
<dbReference type="AlphaFoldDB" id="A0A917A8X6"/>
<evidence type="ECO:0000313" key="2">
    <source>
        <dbReference type="Proteomes" id="UP000660801"/>
    </source>
</evidence>
<organism evidence="1 2">
    <name type="scientific">Streptococcus himalayensis</name>
    <dbReference type="NCBI Taxonomy" id="1888195"/>
    <lineage>
        <taxon>Bacteria</taxon>
        <taxon>Bacillati</taxon>
        <taxon>Bacillota</taxon>
        <taxon>Bacilli</taxon>
        <taxon>Lactobacillales</taxon>
        <taxon>Streptococcaceae</taxon>
        <taxon>Streptococcus</taxon>
    </lineage>
</organism>
<sequence length="61" mass="7103">MARPLFAFVDRKAGAYFIDKRRLQVSDKNQKKCEVCARDKREALNEIGSGKGLKTIERIWF</sequence>
<dbReference type="EMBL" id="BMJN01000017">
    <property type="protein sequence ID" value="GGE31761.1"/>
    <property type="molecule type" value="Genomic_DNA"/>
</dbReference>
<comment type="caution">
    <text evidence="1">The sequence shown here is derived from an EMBL/GenBank/DDBJ whole genome shotgun (WGS) entry which is preliminary data.</text>
</comment>
<reference evidence="1" key="2">
    <citation type="submission" date="2020-09" db="EMBL/GenBank/DDBJ databases">
        <authorList>
            <person name="Sun Q."/>
            <person name="Zhou Y."/>
        </authorList>
    </citation>
    <scope>NUCLEOTIDE SEQUENCE</scope>
    <source>
        <strain evidence="1">CGMCC 1.15533</strain>
    </source>
</reference>
<keyword evidence="2" id="KW-1185">Reference proteome</keyword>
<gene>
    <name evidence="1" type="ORF">GCM10011510_11350</name>
</gene>
<protein>
    <submittedName>
        <fullName evidence="1">Uncharacterized protein</fullName>
    </submittedName>
</protein>
<dbReference type="Proteomes" id="UP000660801">
    <property type="component" value="Unassembled WGS sequence"/>
</dbReference>
<evidence type="ECO:0000313" key="1">
    <source>
        <dbReference type="EMBL" id="GGE31761.1"/>
    </source>
</evidence>
<name>A0A917A8X6_9STRE</name>